<protein>
    <submittedName>
        <fullName evidence="4">Uncharacterized protein</fullName>
    </submittedName>
</protein>
<evidence type="ECO:0000259" key="1">
    <source>
        <dbReference type="Pfam" id="PF00646"/>
    </source>
</evidence>
<feature type="domain" description="F-box/LRR-repeat protein 15/At3g58940/PEG3-like LRR" evidence="3">
    <location>
        <begin position="94"/>
        <end position="211"/>
    </location>
</feature>
<dbReference type="SUPFAM" id="SSF81383">
    <property type="entry name" value="F-box domain"/>
    <property type="match status" value="1"/>
</dbReference>
<dbReference type="CDD" id="cd22160">
    <property type="entry name" value="F-box_AtFBL13-like"/>
    <property type="match status" value="1"/>
</dbReference>
<dbReference type="PANTHER" id="PTHR31900">
    <property type="entry name" value="F-BOX/RNI SUPERFAMILY PROTEIN-RELATED"/>
    <property type="match status" value="1"/>
</dbReference>
<evidence type="ECO:0000313" key="4">
    <source>
        <dbReference type="EMBL" id="CAA7047966.1"/>
    </source>
</evidence>
<evidence type="ECO:0000259" key="2">
    <source>
        <dbReference type="Pfam" id="PF08387"/>
    </source>
</evidence>
<reference evidence="4" key="1">
    <citation type="submission" date="2020-01" db="EMBL/GenBank/DDBJ databases">
        <authorList>
            <person name="Mishra B."/>
        </authorList>
    </citation>
    <scope>NUCLEOTIDE SEQUENCE [LARGE SCALE GENOMIC DNA]</scope>
</reference>
<dbReference type="Pfam" id="PF08387">
    <property type="entry name" value="FBD"/>
    <property type="match status" value="1"/>
</dbReference>
<dbReference type="InterPro" id="IPR001810">
    <property type="entry name" value="F-box_dom"/>
</dbReference>
<organism evidence="4 5">
    <name type="scientific">Microthlaspi erraticum</name>
    <dbReference type="NCBI Taxonomy" id="1685480"/>
    <lineage>
        <taxon>Eukaryota</taxon>
        <taxon>Viridiplantae</taxon>
        <taxon>Streptophyta</taxon>
        <taxon>Embryophyta</taxon>
        <taxon>Tracheophyta</taxon>
        <taxon>Spermatophyta</taxon>
        <taxon>Magnoliopsida</taxon>
        <taxon>eudicotyledons</taxon>
        <taxon>Gunneridae</taxon>
        <taxon>Pentapetalae</taxon>
        <taxon>rosids</taxon>
        <taxon>malvids</taxon>
        <taxon>Brassicales</taxon>
        <taxon>Brassicaceae</taxon>
        <taxon>Coluteocarpeae</taxon>
        <taxon>Microthlaspi</taxon>
    </lineage>
</organism>
<feature type="domain" description="FBD" evidence="2">
    <location>
        <begin position="309"/>
        <end position="348"/>
    </location>
</feature>
<comment type="caution">
    <text evidence="4">The sequence shown here is derived from an EMBL/GenBank/DDBJ whole genome shotgun (WGS) entry which is preliminary data.</text>
</comment>
<gene>
    <name evidence="4" type="ORF">MERR_LOCUS35201</name>
</gene>
<sequence length="351" mass="40137">MARISDLSDELLIKIITFLPTKVAVSTSILSKQWQFLWMWLPKLEYCDYRINDSSALSYLDFIDKNLPLHRAPVIESLLLLRFGGGLLQPEKIKRWVGIALSRFVRELSIKYYRYSDGPDVVLPNSLYTCDSLMTLKLEGAQILVDVPGTACLPSLKTLQLRCVTYSNEDSLRLLLSHCPVLEDLLIERDSAGDNVTAMVVKSPSLQMLVLEIGNECSSDGRLSLRPLFYCAEETVDRAGIVFNQLEHLKLCIYSEDWSKSGAELEKVCKGVKSWELRNSPKLRVLNLFVDMWPQFDAYERVTWKNKRSSVPECLLRSLKTFQFAGFSGTQEEKDFLSFFFKHASCLKVFN</sequence>
<feature type="domain" description="F-box" evidence="1">
    <location>
        <begin position="4"/>
        <end position="43"/>
    </location>
</feature>
<dbReference type="OrthoDB" id="612216at2759"/>
<dbReference type="InterPro" id="IPR055411">
    <property type="entry name" value="LRR_FXL15/At3g58940/PEG3-like"/>
</dbReference>
<dbReference type="InterPro" id="IPR006566">
    <property type="entry name" value="FBD"/>
</dbReference>
<dbReference type="Proteomes" id="UP000467841">
    <property type="component" value="Unassembled WGS sequence"/>
</dbReference>
<proteinExistence type="predicted"/>
<accession>A0A6D2K7Z0</accession>
<dbReference type="AlphaFoldDB" id="A0A6D2K7Z0"/>
<dbReference type="InterPro" id="IPR036047">
    <property type="entry name" value="F-box-like_dom_sf"/>
</dbReference>
<dbReference type="EMBL" id="CACVBM020001385">
    <property type="protein sequence ID" value="CAA7047966.1"/>
    <property type="molecule type" value="Genomic_DNA"/>
</dbReference>
<dbReference type="SUPFAM" id="SSF52047">
    <property type="entry name" value="RNI-like"/>
    <property type="match status" value="1"/>
</dbReference>
<name>A0A6D2K7Z0_9BRAS</name>
<dbReference type="InterPro" id="IPR032675">
    <property type="entry name" value="LRR_dom_sf"/>
</dbReference>
<dbReference type="Pfam" id="PF24758">
    <property type="entry name" value="LRR_At5g56370"/>
    <property type="match status" value="1"/>
</dbReference>
<dbReference type="Gene3D" id="3.80.10.10">
    <property type="entry name" value="Ribonuclease Inhibitor"/>
    <property type="match status" value="1"/>
</dbReference>
<evidence type="ECO:0000313" key="5">
    <source>
        <dbReference type="Proteomes" id="UP000467841"/>
    </source>
</evidence>
<keyword evidence="5" id="KW-1185">Reference proteome</keyword>
<evidence type="ECO:0000259" key="3">
    <source>
        <dbReference type="Pfam" id="PF24758"/>
    </source>
</evidence>
<dbReference type="InterPro" id="IPR050232">
    <property type="entry name" value="FBL13/AtMIF1-like"/>
</dbReference>
<dbReference type="Pfam" id="PF00646">
    <property type="entry name" value="F-box"/>
    <property type="match status" value="1"/>
</dbReference>
<dbReference type="InterPro" id="IPR053781">
    <property type="entry name" value="F-box_AtFBL13-like"/>
</dbReference>
<dbReference type="PANTHER" id="PTHR31900:SF28">
    <property type="entry name" value="FBD DOMAIN-CONTAINING PROTEIN"/>
    <property type="match status" value="1"/>
</dbReference>